<reference evidence="2 3" key="1">
    <citation type="submission" date="2021-04" db="EMBL/GenBank/DDBJ databases">
        <authorList>
            <person name="Bliznina A."/>
        </authorList>
    </citation>
    <scope>NUCLEOTIDE SEQUENCE [LARGE SCALE GENOMIC DNA]</scope>
</reference>
<sequence>MAPIEDPLPMQKILEVKRGPITRTLGVFVEWFGIVSYILIILAILGIIFGGFYVYKRGMEKRKRLNPDLTFDSDDDE</sequence>
<keyword evidence="1" id="KW-0812">Transmembrane</keyword>
<accession>A0ABN7T8W3</accession>
<protein>
    <submittedName>
        <fullName evidence="2">Oidioi.mRNA.OKI2018_I69.chr2.g5228.t1.cds</fullName>
    </submittedName>
</protein>
<dbReference type="Proteomes" id="UP001158576">
    <property type="component" value="Chromosome 2"/>
</dbReference>
<evidence type="ECO:0000256" key="1">
    <source>
        <dbReference type="SAM" id="Phobius"/>
    </source>
</evidence>
<keyword evidence="1" id="KW-0472">Membrane</keyword>
<organism evidence="2 3">
    <name type="scientific">Oikopleura dioica</name>
    <name type="common">Tunicate</name>
    <dbReference type="NCBI Taxonomy" id="34765"/>
    <lineage>
        <taxon>Eukaryota</taxon>
        <taxon>Metazoa</taxon>
        <taxon>Chordata</taxon>
        <taxon>Tunicata</taxon>
        <taxon>Appendicularia</taxon>
        <taxon>Copelata</taxon>
        <taxon>Oikopleuridae</taxon>
        <taxon>Oikopleura</taxon>
    </lineage>
</organism>
<gene>
    <name evidence="2" type="ORF">OKIOD_LOCUS13993</name>
</gene>
<keyword evidence="3" id="KW-1185">Reference proteome</keyword>
<evidence type="ECO:0000313" key="2">
    <source>
        <dbReference type="EMBL" id="CAG5110875.1"/>
    </source>
</evidence>
<proteinExistence type="predicted"/>
<dbReference type="EMBL" id="OU015567">
    <property type="protein sequence ID" value="CAG5110875.1"/>
    <property type="molecule type" value="Genomic_DNA"/>
</dbReference>
<feature type="transmembrane region" description="Helical" evidence="1">
    <location>
        <begin position="34"/>
        <end position="55"/>
    </location>
</feature>
<keyword evidence="1" id="KW-1133">Transmembrane helix</keyword>
<evidence type="ECO:0000313" key="3">
    <source>
        <dbReference type="Proteomes" id="UP001158576"/>
    </source>
</evidence>
<name>A0ABN7T8W3_OIKDI</name>